<dbReference type="Pfam" id="PF12146">
    <property type="entry name" value="Hydrolase_4"/>
    <property type="match status" value="1"/>
</dbReference>
<keyword evidence="1" id="KW-0378">Hydrolase</keyword>
<evidence type="ECO:0000259" key="2">
    <source>
        <dbReference type="Pfam" id="PF12146"/>
    </source>
</evidence>
<dbReference type="AlphaFoldDB" id="A0A1G9S4D7"/>
<protein>
    <recommendedName>
        <fullName evidence="2">Serine aminopeptidase S33 domain-containing protein</fullName>
    </recommendedName>
</protein>
<dbReference type="Proteomes" id="UP000214880">
    <property type="component" value="Unassembled WGS sequence"/>
</dbReference>
<dbReference type="SUPFAM" id="SSF53474">
    <property type="entry name" value="alpha/beta-Hydrolases"/>
    <property type="match status" value="1"/>
</dbReference>
<dbReference type="RefSeq" id="WP_092071834.1">
    <property type="nucleotide sequence ID" value="NZ_FNHB01000003.1"/>
</dbReference>
<feature type="domain" description="Serine aminopeptidase S33" evidence="2">
    <location>
        <begin position="29"/>
        <end position="153"/>
    </location>
</feature>
<sequence>MKDHVWIPSRNKRLSAMVHVPAVFHEQTPLIVCCHGFTGDKVGYNQLTANLAKALEAGGYGIIRFDYLGSGDSDGDFASDTSVSGWQEDLNSVLEWVNAQPRFAGQPLLLYGHSLGGLIVLTYPDDQRRIAGRLVFAPVTSPIDNFREIILGPQLWQKALNGEQISRFYGKGFKLNRQFVEDLVRHHYNPGQVMAKVAAPLLLVHGLQDAVAPIRHSRDFYAGYQGPKELKELELEHSAENNQELLQTTILEWLKHRFPV</sequence>
<evidence type="ECO:0000313" key="3">
    <source>
        <dbReference type="EMBL" id="SDM30262.1"/>
    </source>
</evidence>
<evidence type="ECO:0000313" key="4">
    <source>
        <dbReference type="Proteomes" id="UP000214880"/>
    </source>
</evidence>
<organism evidence="3 4">
    <name type="scientific">Dendrosporobacter quercicolus</name>
    <dbReference type="NCBI Taxonomy" id="146817"/>
    <lineage>
        <taxon>Bacteria</taxon>
        <taxon>Bacillati</taxon>
        <taxon>Bacillota</taxon>
        <taxon>Negativicutes</taxon>
        <taxon>Selenomonadales</taxon>
        <taxon>Sporomusaceae</taxon>
        <taxon>Dendrosporobacter</taxon>
    </lineage>
</organism>
<dbReference type="InterPro" id="IPR029058">
    <property type="entry name" value="AB_hydrolase_fold"/>
</dbReference>
<accession>A0A1G9S4D7</accession>
<gene>
    <name evidence="3" type="ORF">SAMN04488502_103202</name>
</gene>
<dbReference type="Gene3D" id="3.40.50.1820">
    <property type="entry name" value="alpha/beta hydrolase"/>
    <property type="match status" value="1"/>
</dbReference>
<dbReference type="STRING" id="146817.SAMN04488502_103202"/>
<name>A0A1G9S4D7_9FIRM</name>
<dbReference type="OrthoDB" id="9780269at2"/>
<dbReference type="PANTHER" id="PTHR22946">
    <property type="entry name" value="DIENELACTONE HYDROLASE DOMAIN-CONTAINING PROTEIN-RELATED"/>
    <property type="match status" value="1"/>
</dbReference>
<keyword evidence="4" id="KW-1185">Reference proteome</keyword>
<proteinExistence type="predicted"/>
<dbReference type="InterPro" id="IPR022742">
    <property type="entry name" value="Hydrolase_4"/>
</dbReference>
<dbReference type="EMBL" id="FNHB01000003">
    <property type="protein sequence ID" value="SDM30262.1"/>
    <property type="molecule type" value="Genomic_DNA"/>
</dbReference>
<reference evidence="3 4" key="1">
    <citation type="submission" date="2016-10" db="EMBL/GenBank/DDBJ databases">
        <authorList>
            <person name="de Groot N.N."/>
        </authorList>
    </citation>
    <scope>NUCLEOTIDE SEQUENCE [LARGE SCALE GENOMIC DNA]</scope>
    <source>
        <strain evidence="3 4">DSM 1736</strain>
    </source>
</reference>
<dbReference type="PANTHER" id="PTHR22946:SF9">
    <property type="entry name" value="POLYKETIDE TRANSFERASE AF380"/>
    <property type="match status" value="1"/>
</dbReference>
<dbReference type="GO" id="GO:0052689">
    <property type="term" value="F:carboxylic ester hydrolase activity"/>
    <property type="evidence" value="ECO:0007669"/>
    <property type="project" value="UniProtKB-ARBA"/>
</dbReference>
<dbReference type="InterPro" id="IPR050261">
    <property type="entry name" value="FrsA_esterase"/>
</dbReference>
<evidence type="ECO:0000256" key="1">
    <source>
        <dbReference type="ARBA" id="ARBA00022801"/>
    </source>
</evidence>